<evidence type="ECO:0000313" key="13">
    <source>
        <dbReference type="EMBL" id="PIK47001.1"/>
    </source>
</evidence>
<comment type="similarity">
    <text evidence="10">Belongs to the glycosyltransferase 22 family. PIGZ subfamily.</text>
</comment>
<comment type="caution">
    <text evidence="13">The sequence shown here is derived from an EMBL/GenBank/DDBJ whole genome shotgun (WGS) entry which is preliminary data.</text>
</comment>
<dbReference type="InterPro" id="IPR005599">
    <property type="entry name" value="GPI_mannosylTrfase"/>
</dbReference>
<keyword evidence="14" id="KW-1185">Reference proteome</keyword>
<dbReference type="GO" id="GO:0006506">
    <property type="term" value="P:GPI anchor biosynthetic process"/>
    <property type="evidence" value="ECO:0007669"/>
    <property type="project" value="UniProtKB-KW"/>
</dbReference>
<feature type="transmembrane region" description="Helical" evidence="11">
    <location>
        <begin position="199"/>
        <end position="223"/>
    </location>
</feature>
<keyword evidence="8 11" id="KW-1133">Transmembrane helix</keyword>
<comment type="caution">
    <text evidence="11">Lacks conserved residue(s) required for the propagation of feature annotation.</text>
</comment>
<evidence type="ECO:0000256" key="5">
    <source>
        <dbReference type="ARBA" id="ARBA00022679"/>
    </source>
</evidence>
<feature type="transmembrane region" description="Helical" evidence="11">
    <location>
        <begin position="67"/>
        <end position="86"/>
    </location>
</feature>
<dbReference type="PANTHER" id="PTHR22760">
    <property type="entry name" value="GLYCOSYLTRANSFERASE"/>
    <property type="match status" value="1"/>
</dbReference>
<proteinExistence type="inferred from homology"/>
<evidence type="ECO:0000256" key="1">
    <source>
        <dbReference type="ARBA" id="ARBA00004477"/>
    </source>
</evidence>
<keyword evidence="3" id="KW-0337">GPI-anchor biosynthesis</keyword>
<dbReference type="PANTHER" id="PTHR22760:SF3">
    <property type="entry name" value="GPI MANNOSYLTRANSFERASE 4"/>
    <property type="match status" value="1"/>
</dbReference>
<dbReference type="EC" id="2.4.1.-" evidence="11"/>
<keyword evidence="7 11" id="KW-0256">Endoplasmic reticulum</keyword>
<keyword evidence="6 11" id="KW-0812">Transmembrane</keyword>
<comment type="subcellular location">
    <subcellularLocation>
        <location evidence="1 11">Endoplasmic reticulum membrane</location>
        <topology evidence="1 11">Multi-pass membrane protein</topology>
    </subcellularLocation>
</comment>
<gene>
    <name evidence="13" type="ORF">BSL78_16139</name>
</gene>
<dbReference type="STRING" id="307972.A0A2G8KG73"/>
<organism evidence="13 14">
    <name type="scientific">Stichopus japonicus</name>
    <name type="common">Sea cucumber</name>
    <dbReference type="NCBI Taxonomy" id="307972"/>
    <lineage>
        <taxon>Eukaryota</taxon>
        <taxon>Metazoa</taxon>
        <taxon>Echinodermata</taxon>
        <taxon>Eleutherozoa</taxon>
        <taxon>Echinozoa</taxon>
        <taxon>Holothuroidea</taxon>
        <taxon>Aspidochirotacea</taxon>
        <taxon>Aspidochirotida</taxon>
        <taxon>Stichopodidae</taxon>
        <taxon>Apostichopus</taxon>
    </lineage>
</organism>
<dbReference type="EMBL" id="MRZV01000608">
    <property type="protein sequence ID" value="PIK47001.1"/>
    <property type="molecule type" value="Genomic_DNA"/>
</dbReference>
<keyword evidence="5 13" id="KW-0808">Transferase</keyword>
<keyword evidence="9 11" id="KW-0472">Membrane</keyword>
<reference evidence="13 14" key="1">
    <citation type="journal article" date="2017" name="PLoS Biol.">
        <title>The sea cucumber genome provides insights into morphological evolution and visceral regeneration.</title>
        <authorList>
            <person name="Zhang X."/>
            <person name="Sun L."/>
            <person name="Yuan J."/>
            <person name="Sun Y."/>
            <person name="Gao Y."/>
            <person name="Zhang L."/>
            <person name="Li S."/>
            <person name="Dai H."/>
            <person name="Hamel J.F."/>
            <person name="Liu C."/>
            <person name="Yu Y."/>
            <person name="Liu S."/>
            <person name="Lin W."/>
            <person name="Guo K."/>
            <person name="Jin S."/>
            <person name="Xu P."/>
            <person name="Storey K.B."/>
            <person name="Huan P."/>
            <person name="Zhang T."/>
            <person name="Zhou Y."/>
            <person name="Zhang J."/>
            <person name="Lin C."/>
            <person name="Li X."/>
            <person name="Xing L."/>
            <person name="Huo D."/>
            <person name="Sun M."/>
            <person name="Wang L."/>
            <person name="Mercier A."/>
            <person name="Li F."/>
            <person name="Yang H."/>
            <person name="Xiang J."/>
        </authorList>
    </citation>
    <scope>NUCLEOTIDE SEQUENCE [LARGE SCALE GENOMIC DNA]</scope>
    <source>
        <strain evidence="13">Shaxun</strain>
        <tissue evidence="13">Muscle</tissue>
    </source>
</reference>
<feature type="compositionally biased region" description="Basic and acidic residues" evidence="12">
    <location>
        <begin position="50"/>
        <end position="63"/>
    </location>
</feature>
<evidence type="ECO:0000256" key="11">
    <source>
        <dbReference type="RuleBase" id="RU363075"/>
    </source>
</evidence>
<feature type="compositionally biased region" description="Basic and acidic residues" evidence="12">
    <location>
        <begin position="16"/>
        <end position="30"/>
    </location>
</feature>
<dbReference type="OrthoDB" id="10066429at2759"/>
<feature type="compositionally biased region" description="Basic residues" evidence="12">
    <location>
        <begin position="31"/>
        <end position="49"/>
    </location>
</feature>
<evidence type="ECO:0000256" key="2">
    <source>
        <dbReference type="ARBA" id="ARBA00004687"/>
    </source>
</evidence>
<evidence type="ECO:0000256" key="7">
    <source>
        <dbReference type="ARBA" id="ARBA00022824"/>
    </source>
</evidence>
<name>A0A2G8KG73_STIJA</name>
<evidence type="ECO:0000256" key="8">
    <source>
        <dbReference type="ARBA" id="ARBA00022989"/>
    </source>
</evidence>
<protein>
    <recommendedName>
        <fullName evidence="11">Mannosyltransferase</fullName>
        <ecNumber evidence="11">2.4.1.-</ecNumber>
    </recommendedName>
</protein>
<keyword evidence="4 11" id="KW-0328">Glycosyltransferase</keyword>
<evidence type="ECO:0000256" key="12">
    <source>
        <dbReference type="SAM" id="MobiDB-lite"/>
    </source>
</evidence>
<evidence type="ECO:0000313" key="14">
    <source>
        <dbReference type="Proteomes" id="UP000230750"/>
    </source>
</evidence>
<dbReference type="GO" id="GO:0000026">
    <property type="term" value="F:alpha-1,2-mannosyltransferase activity"/>
    <property type="evidence" value="ECO:0007669"/>
    <property type="project" value="TreeGrafter"/>
</dbReference>
<evidence type="ECO:0000256" key="3">
    <source>
        <dbReference type="ARBA" id="ARBA00022502"/>
    </source>
</evidence>
<sequence>MVVDSRQKQLVPQAQSKKEKGKPPETEKPKGKGKSQGKGKGQGKTKGQNKTKETGTKHSKQETSRQNLKNISAGFWLGVFLLEGFFNRPTIGLYALFPMLFWLTGNATSFGLSSLLTVVGNGLLILPGVLAHLLVHLVLDSLYAGTLDVRFFTDIDFFSDNLNLDLWQNITLTPLNFIKYNLDVDNLSSHGIHPQVTHFFVNLPMLCLPLYVSFFTEVFAVYFGKGKASRPTFTSSTSRAFWDSASSRQCS</sequence>
<dbReference type="Pfam" id="PF03901">
    <property type="entry name" value="Glyco_transf_22"/>
    <property type="match status" value="1"/>
</dbReference>
<accession>A0A2G8KG73</accession>
<evidence type="ECO:0000256" key="10">
    <source>
        <dbReference type="ARBA" id="ARBA00038466"/>
    </source>
</evidence>
<dbReference type="AlphaFoldDB" id="A0A2G8KG73"/>
<dbReference type="Proteomes" id="UP000230750">
    <property type="component" value="Unassembled WGS sequence"/>
</dbReference>
<feature type="transmembrane region" description="Helical" evidence="11">
    <location>
        <begin position="119"/>
        <end position="139"/>
    </location>
</feature>
<feature type="region of interest" description="Disordered" evidence="12">
    <location>
        <begin position="1"/>
        <end position="65"/>
    </location>
</feature>
<evidence type="ECO:0000256" key="4">
    <source>
        <dbReference type="ARBA" id="ARBA00022676"/>
    </source>
</evidence>
<dbReference type="GO" id="GO:0005789">
    <property type="term" value="C:endoplasmic reticulum membrane"/>
    <property type="evidence" value="ECO:0007669"/>
    <property type="project" value="UniProtKB-SubCell"/>
</dbReference>
<comment type="pathway">
    <text evidence="2">Glycolipid biosynthesis; glycosylphosphatidylinositol-anchor biosynthesis.</text>
</comment>
<evidence type="ECO:0000256" key="9">
    <source>
        <dbReference type="ARBA" id="ARBA00023136"/>
    </source>
</evidence>
<evidence type="ECO:0000256" key="6">
    <source>
        <dbReference type="ARBA" id="ARBA00022692"/>
    </source>
</evidence>